<gene>
    <name evidence="3" type="ORF">HMPREF3293_01938</name>
</gene>
<dbReference type="Proteomes" id="UP000070366">
    <property type="component" value="Unassembled WGS sequence"/>
</dbReference>
<dbReference type="PANTHER" id="PTHR21240">
    <property type="entry name" value="2-AMINO-3-CARBOXYLMUCONATE-6-SEMIALDEHYDE DECARBOXYLASE"/>
    <property type="match status" value="1"/>
</dbReference>
<comment type="caution">
    <text evidence="3">The sequence shown here is derived from an EMBL/GenBank/DDBJ whole genome shotgun (WGS) entry which is preliminary data.</text>
</comment>
<dbReference type="GO" id="GO:0016787">
    <property type="term" value="F:hydrolase activity"/>
    <property type="evidence" value="ECO:0007669"/>
    <property type="project" value="UniProtKB-KW"/>
</dbReference>
<accession>A0A136Q3T5</accession>
<dbReference type="STRING" id="626937.HMPREF3293_01938"/>
<dbReference type="GO" id="GO:0019748">
    <property type="term" value="P:secondary metabolic process"/>
    <property type="evidence" value="ECO:0007669"/>
    <property type="project" value="TreeGrafter"/>
</dbReference>
<dbReference type="OrthoDB" id="9771932at2"/>
<dbReference type="KEGG" id="cmiu:B1H56_05540"/>
<dbReference type="Pfam" id="PF04909">
    <property type="entry name" value="Amidohydro_2"/>
    <property type="match status" value="1"/>
</dbReference>
<evidence type="ECO:0000256" key="1">
    <source>
        <dbReference type="ARBA" id="ARBA00023239"/>
    </source>
</evidence>
<keyword evidence="1" id="KW-0456">Lyase</keyword>
<dbReference type="Gene3D" id="3.20.20.140">
    <property type="entry name" value="Metal-dependent hydrolases"/>
    <property type="match status" value="1"/>
</dbReference>
<dbReference type="GO" id="GO:0016831">
    <property type="term" value="F:carboxy-lyase activity"/>
    <property type="evidence" value="ECO:0007669"/>
    <property type="project" value="InterPro"/>
</dbReference>
<proteinExistence type="predicted"/>
<protein>
    <submittedName>
        <fullName evidence="3">Amidohydrolase family protein</fullName>
    </submittedName>
</protein>
<keyword evidence="3" id="KW-0378">Hydrolase</keyword>
<dbReference type="InterPro" id="IPR006680">
    <property type="entry name" value="Amidohydro-rel"/>
</dbReference>
<keyword evidence="4" id="KW-1185">Reference proteome</keyword>
<reference evidence="3 4" key="1">
    <citation type="submission" date="2016-02" db="EMBL/GenBank/DDBJ databases">
        <authorList>
            <person name="Wen L."/>
            <person name="He K."/>
            <person name="Yang H."/>
        </authorList>
    </citation>
    <scope>NUCLEOTIDE SEQUENCE [LARGE SCALE GENOMIC DNA]</scope>
    <source>
        <strain evidence="3 4">DSM 22607</strain>
    </source>
</reference>
<evidence type="ECO:0000313" key="4">
    <source>
        <dbReference type="Proteomes" id="UP000070366"/>
    </source>
</evidence>
<dbReference type="AlphaFoldDB" id="A0A136Q3T5"/>
<dbReference type="SUPFAM" id="SSF51556">
    <property type="entry name" value="Metallo-dependent hydrolases"/>
    <property type="match status" value="1"/>
</dbReference>
<dbReference type="InterPro" id="IPR032466">
    <property type="entry name" value="Metal_Hydrolase"/>
</dbReference>
<feature type="domain" description="Amidohydrolase-related" evidence="2">
    <location>
        <begin position="30"/>
        <end position="340"/>
    </location>
</feature>
<dbReference type="GO" id="GO:0005737">
    <property type="term" value="C:cytoplasm"/>
    <property type="evidence" value="ECO:0007669"/>
    <property type="project" value="TreeGrafter"/>
</dbReference>
<dbReference type="EMBL" id="LSZW01000062">
    <property type="protein sequence ID" value="KXK65348.1"/>
    <property type="molecule type" value="Genomic_DNA"/>
</dbReference>
<organism evidence="3 4">
    <name type="scientific">Christensenella minuta</name>
    <dbReference type="NCBI Taxonomy" id="626937"/>
    <lineage>
        <taxon>Bacteria</taxon>
        <taxon>Bacillati</taxon>
        <taxon>Bacillota</taxon>
        <taxon>Clostridia</taxon>
        <taxon>Christensenellales</taxon>
        <taxon>Christensenellaceae</taxon>
        <taxon>Christensenella</taxon>
    </lineage>
</organism>
<evidence type="ECO:0000259" key="2">
    <source>
        <dbReference type="Pfam" id="PF04909"/>
    </source>
</evidence>
<dbReference type="InterPro" id="IPR032465">
    <property type="entry name" value="ACMSD"/>
</dbReference>
<evidence type="ECO:0000313" key="3">
    <source>
        <dbReference type="EMBL" id="KXK65348.1"/>
    </source>
</evidence>
<dbReference type="PANTHER" id="PTHR21240:SF28">
    <property type="entry name" value="ISO-OROTATE DECARBOXYLASE (EUROFUNG)"/>
    <property type="match status" value="1"/>
</dbReference>
<name>A0A136Q3T5_9FIRM</name>
<sequence>MGYDYFEKTALDKAFYGERLLPRLPRAVFDVHTHVNLWEHVKNVPKERIMDDWAFQCGYVMSAQDARYYFDTMFPGIKYEINAFAFPIREADIEASNEYIAQCIRTQAVRSGFMCIKPEYSVEYVEEMLEKHNFSGVKPYPDMVSGKKGAEVGIFDFMTRGQFALAEKLGMLVMMHLPRAGRMPDDRNVAELKEIRNEFPKIKLCIAHFGRCFTPYHFSQAIEKMGEDIHWPYFDTAAVLNPEVYELALTTLSPERILFGTDEPIFLWHGKRTWTKTGYQNLAREDFAWNTHSEGRKTEAGYTFYVYEQVNNILDTIDKLGLGAEVAGQIFGGNAKELLGK</sequence>
<dbReference type="RefSeq" id="WP_066518031.1">
    <property type="nucleotide sequence ID" value="NZ_CABMOF010000001.1"/>
</dbReference>